<keyword evidence="3" id="KW-0175">Coiled coil</keyword>
<accession>A0ABY1WMW4</accession>
<feature type="coiled-coil region" evidence="3">
    <location>
        <begin position="88"/>
        <end position="137"/>
    </location>
</feature>
<dbReference type="InterPro" id="IPR005632">
    <property type="entry name" value="Chaperone_Skp"/>
</dbReference>
<dbReference type="EMBL" id="SHLY01000005">
    <property type="protein sequence ID" value="TAA43769.1"/>
    <property type="molecule type" value="Genomic_DNA"/>
</dbReference>
<dbReference type="PANTHER" id="PTHR35089">
    <property type="entry name" value="CHAPERONE PROTEIN SKP"/>
    <property type="match status" value="1"/>
</dbReference>
<protein>
    <submittedName>
        <fullName evidence="5">Molecular chaperone</fullName>
    </submittedName>
</protein>
<evidence type="ECO:0000313" key="5">
    <source>
        <dbReference type="EMBL" id="TAA43769.1"/>
    </source>
</evidence>
<dbReference type="RefSeq" id="WP_130567321.1">
    <property type="nucleotide sequence ID" value="NZ_SHLY01000005.1"/>
</dbReference>
<feature type="chain" id="PRO_5046760327" evidence="4">
    <location>
        <begin position="22"/>
        <end position="167"/>
    </location>
</feature>
<gene>
    <name evidence="5" type="ORF">EXY25_14595</name>
</gene>
<dbReference type="Proteomes" id="UP000292544">
    <property type="component" value="Unassembled WGS sequence"/>
</dbReference>
<sequence>MKKLVFAALAAFVLISNMAVAADTVAYVNMPRVLQEMPQKDEIGNILKREFADRVEELKRLEGEMQGIVQKAQKDGALMGEDEQIALERQLEGLKSQFELKKKALEEDNRRRQADERNKLLMQVQEAINKVAKAEGLAMVFNTNALVFAADNTDITDKVIAELAKTK</sequence>
<comment type="caution">
    <text evidence="5">The sequence shown here is derived from an EMBL/GenBank/DDBJ whole genome shotgun (WGS) entry which is preliminary data.</text>
</comment>
<dbReference type="SUPFAM" id="SSF111384">
    <property type="entry name" value="OmpH-like"/>
    <property type="match status" value="1"/>
</dbReference>
<keyword evidence="6" id="KW-1185">Reference proteome</keyword>
<dbReference type="PIRSF" id="PIRSF002094">
    <property type="entry name" value="OMP26_Skp"/>
    <property type="match status" value="1"/>
</dbReference>
<dbReference type="InterPro" id="IPR024930">
    <property type="entry name" value="Skp_dom_sf"/>
</dbReference>
<evidence type="ECO:0000256" key="1">
    <source>
        <dbReference type="ARBA" id="ARBA00022729"/>
    </source>
</evidence>
<reference evidence="6" key="1">
    <citation type="submission" date="2019-02" db="EMBL/GenBank/DDBJ databases">
        <title>Draft genome sequence of Muricauda sp. 176CP4-71.</title>
        <authorList>
            <person name="Park J.-S."/>
        </authorList>
    </citation>
    <scope>NUCLEOTIDE SEQUENCE [LARGE SCALE GENOMIC DNA]</scope>
    <source>
        <strain evidence="6">176GS2-150</strain>
    </source>
</reference>
<dbReference type="PANTHER" id="PTHR35089:SF1">
    <property type="entry name" value="CHAPERONE PROTEIN SKP"/>
    <property type="match status" value="1"/>
</dbReference>
<proteinExistence type="inferred from homology"/>
<dbReference type="SMART" id="SM00935">
    <property type="entry name" value="OmpH"/>
    <property type="match status" value="1"/>
</dbReference>
<evidence type="ECO:0000256" key="2">
    <source>
        <dbReference type="PIRNR" id="PIRNR002094"/>
    </source>
</evidence>
<comment type="similarity">
    <text evidence="2">Belongs to the skp family.</text>
</comment>
<dbReference type="Gene3D" id="3.30.910.20">
    <property type="entry name" value="Skp domain"/>
    <property type="match status" value="1"/>
</dbReference>
<evidence type="ECO:0000313" key="6">
    <source>
        <dbReference type="Proteomes" id="UP000292544"/>
    </source>
</evidence>
<organism evidence="5 6">
    <name type="scientific">Corallincola spongiicola</name>
    <dbReference type="NCBI Taxonomy" id="2520508"/>
    <lineage>
        <taxon>Bacteria</taxon>
        <taxon>Pseudomonadati</taxon>
        <taxon>Pseudomonadota</taxon>
        <taxon>Gammaproteobacteria</taxon>
        <taxon>Alteromonadales</taxon>
        <taxon>Psychromonadaceae</taxon>
        <taxon>Corallincola</taxon>
    </lineage>
</organism>
<evidence type="ECO:0000256" key="4">
    <source>
        <dbReference type="SAM" id="SignalP"/>
    </source>
</evidence>
<evidence type="ECO:0000256" key="3">
    <source>
        <dbReference type="SAM" id="Coils"/>
    </source>
</evidence>
<keyword evidence="1 4" id="KW-0732">Signal</keyword>
<dbReference type="Pfam" id="PF03938">
    <property type="entry name" value="OmpH"/>
    <property type="match status" value="1"/>
</dbReference>
<feature type="signal peptide" evidence="4">
    <location>
        <begin position="1"/>
        <end position="21"/>
    </location>
</feature>
<name>A0ABY1WMW4_9GAMM</name>